<protein>
    <submittedName>
        <fullName evidence="2">Uncharacterized protein</fullName>
    </submittedName>
</protein>
<proteinExistence type="predicted"/>
<accession>A0A6M3MEE4</accession>
<gene>
    <name evidence="2" type="ORF">MM171B00502_0006</name>
</gene>
<dbReference type="EMBL" id="MT143869">
    <property type="protein sequence ID" value="QJB04013.1"/>
    <property type="molecule type" value="Genomic_DNA"/>
</dbReference>
<evidence type="ECO:0000313" key="2">
    <source>
        <dbReference type="EMBL" id="QJB04013.1"/>
    </source>
</evidence>
<evidence type="ECO:0000256" key="1">
    <source>
        <dbReference type="SAM" id="Coils"/>
    </source>
</evidence>
<reference evidence="2" key="1">
    <citation type="submission" date="2020-03" db="EMBL/GenBank/DDBJ databases">
        <title>The deep terrestrial virosphere.</title>
        <authorList>
            <person name="Holmfeldt K."/>
            <person name="Nilsson E."/>
            <person name="Simone D."/>
            <person name="Lopez-Fernandez M."/>
            <person name="Wu X."/>
            <person name="de Brujin I."/>
            <person name="Lundin D."/>
            <person name="Andersson A."/>
            <person name="Bertilsson S."/>
            <person name="Dopson M."/>
        </authorList>
    </citation>
    <scope>NUCLEOTIDE SEQUENCE</scope>
    <source>
        <strain evidence="2">MM171B00502</strain>
    </source>
</reference>
<feature type="coiled-coil region" evidence="1">
    <location>
        <begin position="49"/>
        <end position="76"/>
    </location>
</feature>
<organism evidence="2">
    <name type="scientific">viral metagenome</name>
    <dbReference type="NCBI Taxonomy" id="1070528"/>
    <lineage>
        <taxon>unclassified sequences</taxon>
        <taxon>metagenomes</taxon>
        <taxon>organismal metagenomes</taxon>
    </lineage>
</organism>
<name>A0A6M3MEE4_9ZZZZ</name>
<sequence length="167" mass="18630">MAKALGMKAIEMYEGMIMKDFGPLISILGARTAGIDEAVRQQVKKDLGVYDLLAEKAALEERIKEINTETKAIMEKNYHYDENGKWSGICKLDVEVNKRLEAMNKELTTAKAARDGMIRRVRLSGITADIQAVFEGSAKVIEQLAEEAKNLPPLVELYPTLEIEDAE</sequence>
<keyword evidence="1" id="KW-0175">Coiled coil</keyword>
<dbReference type="AlphaFoldDB" id="A0A6M3MEE4"/>